<protein>
    <submittedName>
        <fullName evidence="2">Uncharacterized protein</fullName>
    </submittedName>
</protein>
<evidence type="ECO:0000313" key="3">
    <source>
        <dbReference type="Proteomes" id="UP000712281"/>
    </source>
</evidence>
<feature type="region of interest" description="Disordered" evidence="1">
    <location>
        <begin position="100"/>
        <end position="127"/>
    </location>
</feature>
<accession>A0A8S9JMR1</accession>
<evidence type="ECO:0000313" key="2">
    <source>
        <dbReference type="EMBL" id="KAF2582763.1"/>
    </source>
</evidence>
<organism evidence="2 3">
    <name type="scientific">Brassica cretica</name>
    <name type="common">Mustard</name>
    <dbReference type="NCBI Taxonomy" id="69181"/>
    <lineage>
        <taxon>Eukaryota</taxon>
        <taxon>Viridiplantae</taxon>
        <taxon>Streptophyta</taxon>
        <taxon>Embryophyta</taxon>
        <taxon>Tracheophyta</taxon>
        <taxon>Spermatophyta</taxon>
        <taxon>Magnoliopsida</taxon>
        <taxon>eudicotyledons</taxon>
        <taxon>Gunneridae</taxon>
        <taxon>Pentapetalae</taxon>
        <taxon>rosids</taxon>
        <taxon>malvids</taxon>
        <taxon>Brassicales</taxon>
        <taxon>Brassicaceae</taxon>
        <taxon>Brassiceae</taxon>
        <taxon>Brassica</taxon>
    </lineage>
</organism>
<reference evidence="2" key="1">
    <citation type="submission" date="2019-12" db="EMBL/GenBank/DDBJ databases">
        <title>Genome sequencing and annotation of Brassica cretica.</title>
        <authorList>
            <person name="Studholme D.J."/>
            <person name="Sarris P.F."/>
        </authorList>
    </citation>
    <scope>NUCLEOTIDE SEQUENCE</scope>
    <source>
        <strain evidence="2">PFS-001/15</strain>
        <tissue evidence="2">Leaf</tissue>
    </source>
</reference>
<dbReference type="AlphaFoldDB" id="A0A8S9JMR1"/>
<sequence length="164" mass="18204">MEYDANLFIKKENDYIHQLTDFLRIARFNVGDASPPFENTVSPSNRKEQKGSHHCYRMCLEKALHIVLVVVVKRRGIETVKTVKEEEALNGWRWEDSISNGTGNVTTGSNSGGHSSSSHVRHKAATSSNGKIASATVLGMRRQAIIVVDAVILVMTNKRLLKDA</sequence>
<proteinExistence type="predicted"/>
<feature type="compositionally biased region" description="Low complexity" evidence="1">
    <location>
        <begin position="100"/>
        <end position="118"/>
    </location>
</feature>
<name>A0A8S9JMR1_BRACR</name>
<evidence type="ECO:0000256" key="1">
    <source>
        <dbReference type="SAM" id="MobiDB-lite"/>
    </source>
</evidence>
<comment type="caution">
    <text evidence="2">The sequence shown here is derived from an EMBL/GenBank/DDBJ whole genome shotgun (WGS) entry which is preliminary data.</text>
</comment>
<gene>
    <name evidence="2" type="ORF">F2Q68_00004000</name>
</gene>
<dbReference type="EMBL" id="QGKW02001660">
    <property type="protein sequence ID" value="KAF2582763.1"/>
    <property type="molecule type" value="Genomic_DNA"/>
</dbReference>
<dbReference type="Proteomes" id="UP000712281">
    <property type="component" value="Unassembled WGS sequence"/>
</dbReference>